<name>D9SRU9_CLOC7</name>
<dbReference type="KEGG" id="ccb:Clocel_0695"/>
<organism evidence="3 4">
    <name type="scientific">Clostridium cellulovorans (strain ATCC 35296 / DSM 3052 / OCM 3 / 743B)</name>
    <dbReference type="NCBI Taxonomy" id="573061"/>
    <lineage>
        <taxon>Bacteria</taxon>
        <taxon>Bacillati</taxon>
        <taxon>Bacillota</taxon>
        <taxon>Clostridia</taxon>
        <taxon>Eubacteriales</taxon>
        <taxon>Clostridiaceae</taxon>
        <taxon>Clostridium</taxon>
    </lineage>
</organism>
<dbReference type="Proteomes" id="UP000002730">
    <property type="component" value="Chromosome"/>
</dbReference>
<reference evidence="3 4" key="1">
    <citation type="submission" date="2010-08" db="EMBL/GenBank/DDBJ databases">
        <title>Complete sequence of Clostridium cellulovorans 743B.</title>
        <authorList>
            <consortium name="US DOE Joint Genome Institute"/>
            <person name="Lucas S."/>
            <person name="Copeland A."/>
            <person name="Lapidus A."/>
            <person name="Cheng J.-F."/>
            <person name="Bruce D."/>
            <person name="Goodwin L."/>
            <person name="Pitluck S."/>
            <person name="Chertkov O."/>
            <person name="Detter J.C."/>
            <person name="Han C."/>
            <person name="Tapia R."/>
            <person name="Land M."/>
            <person name="Hauser L."/>
            <person name="Chang Y.-J."/>
            <person name="Jeffries C."/>
            <person name="Kyrpides N."/>
            <person name="Ivanova N."/>
            <person name="Mikhailova N."/>
            <person name="Hemme C.L."/>
            <person name="Woyke T."/>
        </authorList>
    </citation>
    <scope>NUCLEOTIDE SEQUENCE [LARGE SCALE GENOMIC DNA]</scope>
    <source>
        <strain evidence="4">ATCC 35296 / DSM 3052 / OCM 3 / 743B</strain>
    </source>
</reference>
<dbReference type="eggNOG" id="COG1085">
    <property type="taxonomic scope" value="Bacteria"/>
</dbReference>
<dbReference type="InterPro" id="IPR036265">
    <property type="entry name" value="HIT-like_sf"/>
</dbReference>
<dbReference type="EMBL" id="CP002160">
    <property type="protein sequence ID" value="ADL50466.1"/>
    <property type="molecule type" value="Genomic_DNA"/>
</dbReference>
<keyword evidence="3" id="KW-0548">Nucleotidyltransferase</keyword>
<dbReference type="AlphaFoldDB" id="D9SRU9"/>
<keyword evidence="4" id="KW-1185">Reference proteome</keyword>
<gene>
    <name evidence="3" type="ordered locus">Clocel_0695</name>
</gene>
<protein>
    <submittedName>
        <fullName evidence="3">Galactose-1-phosphate uridylyltransferase</fullName>
    </submittedName>
</protein>
<dbReference type="InterPro" id="IPR012361">
    <property type="entry name" value="GalT_short"/>
</dbReference>
<keyword evidence="3" id="KW-0808">Transferase</keyword>
<dbReference type="Pfam" id="PF16285">
    <property type="entry name" value="DUF4931_N"/>
    <property type="match status" value="1"/>
</dbReference>
<evidence type="ECO:0000313" key="3">
    <source>
        <dbReference type="EMBL" id="ADL50466.1"/>
    </source>
</evidence>
<dbReference type="GO" id="GO:0016779">
    <property type="term" value="F:nucleotidyltransferase activity"/>
    <property type="evidence" value="ECO:0007669"/>
    <property type="project" value="UniProtKB-KW"/>
</dbReference>
<dbReference type="SUPFAM" id="SSF54197">
    <property type="entry name" value="HIT-like"/>
    <property type="match status" value="1"/>
</dbReference>
<dbReference type="InterPro" id="IPR046322">
    <property type="entry name" value="DUF4931"/>
</dbReference>
<accession>D9SRU9</accession>
<evidence type="ECO:0000259" key="1">
    <source>
        <dbReference type="Pfam" id="PF16285"/>
    </source>
</evidence>
<proteinExistence type="predicted"/>
<sequence length="260" mass="30245">MNSHKQLKFISNISIKKPNTIINQTTVCPFCHKENLTDIFDEKGVFIFLKNKYTTFEDAFQTLIIETDSCRENISTYSEEHMRELLRFAVSHWLDMKKRDEFKSVLLFKNHGPYSGGSIAHSHMQIVGLKNINYEENLKDEFFEGLTIYETNGCVLNLSSKPKASFTEFNIIIDDLSFLDIMADNIQKIVHYILNNFYVKCDSFNLFFYDWKGKLICKAVPRFVTSPLFIGFSIGQVSNNQDKIVEHVKQLYFHDVATVL</sequence>
<dbReference type="OrthoDB" id="9769064at2"/>
<dbReference type="HOGENOM" id="CLU_1084626_0_0_9"/>
<dbReference type="Pfam" id="PF20956">
    <property type="entry name" value="DUF4931_C"/>
    <property type="match status" value="1"/>
</dbReference>
<evidence type="ECO:0000313" key="4">
    <source>
        <dbReference type="Proteomes" id="UP000002730"/>
    </source>
</evidence>
<feature type="domain" description="DUF4931" evidence="2">
    <location>
        <begin position="136"/>
        <end position="253"/>
    </location>
</feature>
<dbReference type="STRING" id="573061.Clocel_0695"/>
<evidence type="ECO:0000259" key="2">
    <source>
        <dbReference type="Pfam" id="PF20956"/>
    </source>
</evidence>
<dbReference type="Gene3D" id="3.30.428.10">
    <property type="entry name" value="HIT-like"/>
    <property type="match status" value="1"/>
</dbReference>
<dbReference type="RefSeq" id="WP_010074753.1">
    <property type="nucleotide sequence ID" value="NC_014393.1"/>
</dbReference>
<feature type="domain" description="DUF4931" evidence="1">
    <location>
        <begin position="9"/>
        <end position="132"/>
    </location>
</feature>
<dbReference type="InterPro" id="IPR049285">
    <property type="entry name" value="DUF4931_C"/>
</dbReference>
<dbReference type="PIRSF" id="PIRSF031505">
    <property type="entry name" value="GalT_short"/>
    <property type="match status" value="1"/>
</dbReference>